<sequence>MLNSGRPHSKSLYYRGDGTGRDTYIAHDNGGLYRPLNTMPEFPIGSLMGKRKTRVVTPTTPCRTVRYKSNGTGRDGYIADTAGGFERGACSDRNFKFEGNLRSYLIHSNTYSDFWMNSKQKSDFQKRYFRQKKSIERLSKPKSYNL</sequence>
<dbReference type="AlphaFoldDB" id="A0AAU9JXX0"/>
<accession>A0AAU9JXX0</accession>
<comment type="caution">
    <text evidence="1">The sequence shown here is derived from an EMBL/GenBank/DDBJ whole genome shotgun (WGS) entry which is preliminary data.</text>
</comment>
<protein>
    <submittedName>
        <fullName evidence="1">Uncharacterized protein</fullName>
    </submittedName>
</protein>
<name>A0AAU9JXX0_9CILI</name>
<gene>
    <name evidence="1" type="ORF">BSTOLATCC_MIC51181</name>
</gene>
<evidence type="ECO:0000313" key="1">
    <source>
        <dbReference type="EMBL" id="CAG9330599.1"/>
    </source>
</evidence>
<dbReference type="Proteomes" id="UP001162131">
    <property type="component" value="Unassembled WGS sequence"/>
</dbReference>
<evidence type="ECO:0000313" key="2">
    <source>
        <dbReference type="Proteomes" id="UP001162131"/>
    </source>
</evidence>
<dbReference type="EMBL" id="CAJZBQ010000051">
    <property type="protein sequence ID" value="CAG9330599.1"/>
    <property type="molecule type" value="Genomic_DNA"/>
</dbReference>
<organism evidence="1 2">
    <name type="scientific">Blepharisma stoltei</name>
    <dbReference type="NCBI Taxonomy" id="1481888"/>
    <lineage>
        <taxon>Eukaryota</taxon>
        <taxon>Sar</taxon>
        <taxon>Alveolata</taxon>
        <taxon>Ciliophora</taxon>
        <taxon>Postciliodesmatophora</taxon>
        <taxon>Heterotrichea</taxon>
        <taxon>Heterotrichida</taxon>
        <taxon>Blepharismidae</taxon>
        <taxon>Blepharisma</taxon>
    </lineage>
</organism>
<keyword evidence="2" id="KW-1185">Reference proteome</keyword>
<reference evidence="1" key="1">
    <citation type="submission" date="2021-09" db="EMBL/GenBank/DDBJ databases">
        <authorList>
            <consortium name="AG Swart"/>
            <person name="Singh M."/>
            <person name="Singh A."/>
            <person name="Seah K."/>
            <person name="Emmerich C."/>
        </authorList>
    </citation>
    <scope>NUCLEOTIDE SEQUENCE</scope>
    <source>
        <strain evidence="1">ATCC30299</strain>
    </source>
</reference>
<proteinExistence type="predicted"/>